<evidence type="ECO:0000313" key="11">
    <source>
        <dbReference type="EMBL" id="UQF79959.1"/>
    </source>
</evidence>
<keyword evidence="3 8" id="KW-0418">Kinase</keyword>
<dbReference type="GO" id="GO:0019569">
    <property type="term" value="P:L-arabinose catabolic process to D-xylulose 5-phosphate"/>
    <property type="evidence" value="ECO:0007669"/>
    <property type="project" value="InterPro"/>
</dbReference>
<evidence type="ECO:0000256" key="7">
    <source>
        <dbReference type="NCBIfam" id="TIGR01234"/>
    </source>
</evidence>
<name>A0A9E7AJT1_9ACTO</name>
<evidence type="ECO:0000256" key="1">
    <source>
        <dbReference type="ARBA" id="ARBA00022679"/>
    </source>
</evidence>
<evidence type="ECO:0000256" key="5">
    <source>
        <dbReference type="ARBA" id="ARBA00022935"/>
    </source>
</evidence>
<evidence type="ECO:0000256" key="8">
    <source>
        <dbReference type="RuleBase" id="RU003455"/>
    </source>
</evidence>
<dbReference type="InterPro" id="IPR018483">
    <property type="entry name" value="Carb_kinase_FGGY_CS"/>
</dbReference>
<evidence type="ECO:0000313" key="12">
    <source>
        <dbReference type="Proteomes" id="UP000830236"/>
    </source>
</evidence>
<evidence type="ECO:0000256" key="3">
    <source>
        <dbReference type="ARBA" id="ARBA00022777"/>
    </source>
</evidence>
<dbReference type="EMBL" id="CP097095">
    <property type="protein sequence ID" value="UQF79959.1"/>
    <property type="molecule type" value="Genomic_DNA"/>
</dbReference>
<evidence type="ECO:0000256" key="6">
    <source>
        <dbReference type="ARBA" id="ARBA00023277"/>
    </source>
</evidence>
<accession>A0A9E7AJT1</accession>
<dbReference type="GO" id="GO:0005737">
    <property type="term" value="C:cytoplasm"/>
    <property type="evidence" value="ECO:0007669"/>
    <property type="project" value="TreeGrafter"/>
</dbReference>
<dbReference type="InterPro" id="IPR043129">
    <property type="entry name" value="ATPase_NBD"/>
</dbReference>
<keyword evidence="2" id="KW-0547">Nucleotide-binding</keyword>
<feature type="domain" description="Carbohydrate kinase FGGY N-terminal" evidence="9">
    <location>
        <begin position="5"/>
        <end position="278"/>
    </location>
</feature>
<dbReference type="NCBIfam" id="TIGR01234">
    <property type="entry name" value="L-ribulokinase"/>
    <property type="match status" value="1"/>
</dbReference>
<evidence type="ECO:0000256" key="2">
    <source>
        <dbReference type="ARBA" id="ARBA00022741"/>
    </source>
</evidence>
<dbReference type="AlphaFoldDB" id="A0A9E7AJT1"/>
<dbReference type="PIRSF" id="PIRSF000538">
    <property type="entry name" value="GlpK"/>
    <property type="match status" value="1"/>
</dbReference>
<keyword evidence="6 8" id="KW-0119">Carbohydrate metabolism</keyword>
<dbReference type="PANTHER" id="PTHR43435">
    <property type="entry name" value="RIBULOKINASE"/>
    <property type="match status" value="1"/>
</dbReference>
<dbReference type="PROSITE" id="PS00445">
    <property type="entry name" value="FGGY_KINASES_2"/>
    <property type="match status" value="1"/>
</dbReference>
<dbReference type="InterPro" id="IPR005929">
    <property type="entry name" value="Ribulokinase"/>
</dbReference>
<comment type="pathway">
    <text evidence="8">Carbohydrate degradation; L-arabinose degradation via L-ribulose; D-xylulose 5-phosphate from L-arabinose (bacterial route): step 2/3.</text>
</comment>
<dbReference type="Proteomes" id="UP000830236">
    <property type="component" value="Chromosome"/>
</dbReference>
<dbReference type="GO" id="GO:0019150">
    <property type="term" value="F:D-ribulokinase activity"/>
    <property type="evidence" value="ECO:0007669"/>
    <property type="project" value="TreeGrafter"/>
</dbReference>
<dbReference type="InterPro" id="IPR000577">
    <property type="entry name" value="Carb_kinase_FGGY"/>
</dbReference>
<reference evidence="11" key="1">
    <citation type="submission" date="2022-05" db="EMBL/GenBank/DDBJ databases">
        <title>Using nanopore sequencing to obtain complete genomes from saliva samples.</title>
        <authorList>
            <person name="Baker J.L."/>
        </authorList>
    </citation>
    <scope>NUCLEOTIDE SEQUENCE</scope>
    <source>
        <strain evidence="11">JCVI-JB-Ag32</strain>
    </source>
</reference>
<keyword evidence="5 8" id="KW-0054">Arabinose catabolism</keyword>
<gene>
    <name evidence="11" type="ORF">M3I41_01405</name>
</gene>
<keyword evidence="1 8" id="KW-0808">Transferase</keyword>
<dbReference type="SUPFAM" id="SSF53067">
    <property type="entry name" value="Actin-like ATPase domain"/>
    <property type="match status" value="2"/>
</dbReference>
<comment type="similarity">
    <text evidence="8">Belongs to the ribulokinase family.</text>
</comment>
<dbReference type="CDD" id="cd07781">
    <property type="entry name" value="ASKHA_NBD_FGGY_L-RBK"/>
    <property type="match status" value="1"/>
</dbReference>
<dbReference type="EC" id="2.7.1.16" evidence="7 8"/>
<dbReference type="PANTHER" id="PTHR43435:SF4">
    <property type="entry name" value="FGGY CARBOHYDRATE KINASE DOMAIN-CONTAINING PROTEIN"/>
    <property type="match status" value="1"/>
</dbReference>
<organism evidence="11 12">
    <name type="scientific">Actinomyces graevenitzii</name>
    <dbReference type="NCBI Taxonomy" id="55565"/>
    <lineage>
        <taxon>Bacteria</taxon>
        <taxon>Bacillati</taxon>
        <taxon>Actinomycetota</taxon>
        <taxon>Actinomycetes</taxon>
        <taxon>Actinomycetales</taxon>
        <taxon>Actinomycetaceae</taxon>
        <taxon>Actinomyces</taxon>
    </lineage>
</organism>
<evidence type="ECO:0000256" key="4">
    <source>
        <dbReference type="ARBA" id="ARBA00022840"/>
    </source>
</evidence>
<dbReference type="Gene3D" id="3.30.420.40">
    <property type="match status" value="2"/>
</dbReference>
<dbReference type="GO" id="GO:0008741">
    <property type="term" value="F:ribulokinase activity"/>
    <property type="evidence" value="ECO:0007669"/>
    <property type="project" value="UniProtKB-UniRule"/>
</dbReference>
<dbReference type="GO" id="GO:0005524">
    <property type="term" value="F:ATP binding"/>
    <property type="evidence" value="ECO:0007669"/>
    <property type="project" value="UniProtKB-UniRule"/>
</dbReference>
<dbReference type="Pfam" id="PF02782">
    <property type="entry name" value="FGGY_C"/>
    <property type="match status" value="1"/>
</dbReference>
<dbReference type="NCBIfam" id="NF003154">
    <property type="entry name" value="PRK04123.1"/>
    <property type="match status" value="1"/>
</dbReference>
<dbReference type="Pfam" id="PF00370">
    <property type="entry name" value="FGGY_N"/>
    <property type="match status" value="1"/>
</dbReference>
<keyword evidence="4" id="KW-0067">ATP-binding</keyword>
<dbReference type="InterPro" id="IPR018485">
    <property type="entry name" value="FGGY_C"/>
</dbReference>
<proteinExistence type="inferred from homology"/>
<evidence type="ECO:0000259" key="10">
    <source>
        <dbReference type="Pfam" id="PF02782"/>
    </source>
</evidence>
<protein>
    <recommendedName>
        <fullName evidence="7 8">Ribulokinase</fullName>
        <ecNumber evidence="7 8">2.7.1.16</ecNumber>
    </recommendedName>
</protein>
<dbReference type="InterPro" id="IPR018484">
    <property type="entry name" value="FGGY_N"/>
</dbReference>
<comment type="catalytic activity">
    <reaction evidence="8">
        <text>L-ribulose + ATP = L-ribulose 5-phosphate + ADP + H(+)</text>
        <dbReference type="Rhea" id="RHEA:22072"/>
        <dbReference type="ChEBI" id="CHEBI:15378"/>
        <dbReference type="ChEBI" id="CHEBI:16880"/>
        <dbReference type="ChEBI" id="CHEBI:30616"/>
        <dbReference type="ChEBI" id="CHEBI:58226"/>
        <dbReference type="ChEBI" id="CHEBI:456216"/>
        <dbReference type="EC" id="2.7.1.16"/>
    </reaction>
</comment>
<sequence length="563" mass="60522">MEETYVLGIDFGTLSGRAAIVRVADGLEKAAAVYEYPNAVMDDVLSVADGQKLPADFALQNPRDYIEVLKHAVPEAIAKSMVDPAQIKGIGIDFTSATVIAAKEDGTPLCDLAKFTNNPHAYVKLWKHHGAQEQADRIVSLAKERGESWLARYGGILSAEMLLPKVLETYEKAPEVYADTDVFVDALDWIVWRMTGNLVYSAGDSGYKRNFQDGAYPSEEFLELLSPGFGKVFSEKMPGQVLALGAEAGKLTAHAAAWMGLEPGISVATGNIDAHVTAAAVQAVEPGQLTAILGTSACYIVSGPQFREVPGMFGCVDGGVVDGLWGFEAGQSSMGDVFAWYLDNALPHSYVVAAEKAGISIFELLAEKARAQEIGEHGLVALDWFSGNRSILVDSELSGAILGITMTTKPEDIYRALVEATCFGARTIIESFTNAGVKIDEIVASGGLIKDPFFMQTLADITCVPLSVATAKQGGALGAAAHGAVAAGFYPSIKEASLAMGGKVSAAYVPNYDRTARYDELFNEYRQLHDYFGRGENEVMHRLKDIRRRAVERKRAAAKKPQE</sequence>
<feature type="domain" description="Carbohydrate kinase FGGY C-terminal" evidence="10">
    <location>
        <begin position="290"/>
        <end position="487"/>
    </location>
</feature>
<evidence type="ECO:0000259" key="9">
    <source>
        <dbReference type="Pfam" id="PF00370"/>
    </source>
</evidence>
<dbReference type="KEGG" id="agh:M3I41_01405"/>